<evidence type="ECO:0000256" key="2">
    <source>
        <dbReference type="SAM" id="SignalP"/>
    </source>
</evidence>
<protein>
    <recommendedName>
        <fullName evidence="5">Lipoprotein</fullName>
    </recommendedName>
</protein>
<feature type="compositionally biased region" description="Basic and acidic residues" evidence="1">
    <location>
        <begin position="26"/>
        <end position="84"/>
    </location>
</feature>
<evidence type="ECO:0000256" key="1">
    <source>
        <dbReference type="SAM" id="MobiDB-lite"/>
    </source>
</evidence>
<proteinExistence type="predicted"/>
<keyword evidence="4" id="KW-1185">Reference proteome</keyword>
<dbReference type="RefSeq" id="WP_073708575.1">
    <property type="nucleotide sequence ID" value="NZ_MQSV01000001.1"/>
</dbReference>
<dbReference type="EMBL" id="MQSV01000001">
    <property type="protein sequence ID" value="OKL49683.1"/>
    <property type="molecule type" value="Genomic_DNA"/>
</dbReference>
<dbReference type="AlphaFoldDB" id="A0A1Q5PQ78"/>
<gene>
    <name evidence="3" type="ORF">BSR29_01645</name>
</gene>
<evidence type="ECO:0000313" key="3">
    <source>
        <dbReference type="EMBL" id="OKL49683.1"/>
    </source>
</evidence>
<organism evidence="3 4">
    <name type="scientific">Boudabousia liubingyangii</name>
    <dbReference type="NCBI Taxonomy" id="1921764"/>
    <lineage>
        <taxon>Bacteria</taxon>
        <taxon>Bacillati</taxon>
        <taxon>Actinomycetota</taxon>
        <taxon>Actinomycetes</taxon>
        <taxon>Actinomycetales</taxon>
        <taxon>Actinomycetaceae</taxon>
        <taxon>Boudabousia</taxon>
    </lineage>
</organism>
<dbReference type="Proteomes" id="UP000186785">
    <property type="component" value="Unassembled WGS sequence"/>
</dbReference>
<sequence>MNTKMKQGLVALTVLASALSLGACDKSSDDAPKKSDKSTSSEKSTDKKDAKKSEEKKTEQKASDSKKPDQKDSKDQEKQNEAEKPSSGNSDSGSLTAGGSSNPSYMPTRDSNVAPYPAWMENFDPQKCITKPRPNNQAGAQDFLNCYGKVYSAALMGLDTDILHAMYVPADYKPVKLNQNGKIREVTNSEFWSADLNDVLTGGQNIPGLALPATKFQILEYHKNQDDPERSVARVKLSRGAGIAKNASGTQEVKPLQTPPRFAFLAHDGNRFFLQGFIQ</sequence>
<name>A0A1Q5PQ78_9ACTO</name>
<keyword evidence="2" id="KW-0732">Signal</keyword>
<feature type="compositionally biased region" description="Polar residues" evidence="1">
    <location>
        <begin position="86"/>
        <end position="111"/>
    </location>
</feature>
<dbReference type="PROSITE" id="PS51257">
    <property type="entry name" value="PROKAR_LIPOPROTEIN"/>
    <property type="match status" value="1"/>
</dbReference>
<accession>A0A1Q5PQ78</accession>
<feature type="signal peptide" evidence="2">
    <location>
        <begin position="1"/>
        <end position="23"/>
    </location>
</feature>
<comment type="caution">
    <text evidence="3">The sequence shown here is derived from an EMBL/GenBank/DDBJ whole genome shotgun (WGS) entry which is preliminary data.</text>
</comment>
<evidence type="ECO:0000313" key="4">
    <source>
        <dbReference type="Proteomes" id="UP000186785"/>
    </source>
</evidence>
<reference evidence="3 4" key="1">
    <citation type="submission" date="2016-11" db="EMBL/GenBank/DDBJ databases">
        <title>Actinomyces gypaetusis sp. nov. isolated from the vulture Gypaetus barbatus in Qinghai Tibet Plateau China.</title>
        <authorList>
            <person name="Meng X."/>
        </authorList>
    </citation>
    <scope>NUCLEOTIDE SEQUENCE [LARGE SCALE GENOMIC DNA]</scope>
    <source>
        <strain evidence="3 4">VUL4_2</strain>
    </source>
</reference>
<evidence type="ECO:0008006" key="5">
    <source>
        <dbReference type="Google" id="ProtNLM"/>
    </source>
</evidence>
<feature type="region of interest" description="Disordered" evidence="1">
    <location>
        <begin position="23"/>
        <end position="117"/>
    </location>
</feature>
<feature type="chain" id="PRO_5038858618" description="Lipoprotein" evidence="2">
    <location>
        <begin position="24"/>
        <end position="279"/>
    </location>
</feature>